<dbReference type="Gene3D" id="3.10.290.10">
    <property type="entry name" value="RNA-binding S4 domain"/>
    <property type="match status" value="1"/>
</dbReference>
<dbReference type="CDD" id="cd21147">
    <property type="entry name" value="RsmF_methylt_CTD1"/>
    <property type="match status" value="1"/>
</dbReference>
<dbReference type="InterPro" id="IPR031340">
    <property type="entry name" value="RsmF_methylt_CI"/>
</dbReference>
<dbReference type="GO" id="GO:0008173">
    <property type="term" value="F:RNA methyltransferase activity"/>
    <property type="evidence" value="ECO:0007669"/>
    <property type="project" value="InterPro"/>
</dbReference>
<dbReference type="PROSITE" id="PS50889">
    <property type="entry name" value="S4"/>
    <property type="match status" value="1"/>
</dbReference>
<evidence type="ECO:0000256" key="4">
    <source>
        <dbReference type="ARBA" id="ARBA00022603"/>
    </source>
</evidence>
<dbReference type="Gene3D" id="3.40.50.1000">
    <property type="entry name" value="HAD superfamily/HAD-like"/>
    <property type="match status" value="1"/>
</dbReference>
<evidence type="ECO:0000313" key="13">
    <source>
        <dbReference type="EMBL" id="OAO89111.1"/>
    </source>
</evidence>
<dbReference type="PRINTS" id="PR02008">
    <property type="entry name" value="RCMTFAMILY"/>
</dbReference>
<organism evidence="13 14">
    <name type="scientific">Arabidopsis thaliana</name>
    <name type="common">Mouse-ear cress</name>
    <dbReference type="NCBI Taxonomy" id="3702"/>
    <lineage>
        <taxon>Eukaryota</taxon>
        <taxon>Viridiplantae</taxon>
        <taxon>Streptophyta</taxon>
        <taxon>Embryophyta</taxon>
        <taxon>Tracheophyta</taxon>
        <taxon>Spermatophyta</taxon>
        <taxon>Magnoliopsida</taxon>
        <taxon>eudicotyledons</taxon>
        <taxon>Gunneridae</taxon>
        <taxon>Pentapetalae</taxon>
        <taxon>rosids</taxon>
        <taxon>malvids</taxon>
        <taxon>Brassicales</taxon>
        <taxon>Brassicaceae</taxon>
        <taxon>Camelineae</taxon>
        <taxon>Arabidopsis</taxon>
    </lineage>
</organism>
<dbReference type="InterPro" id="IPR001678">
    <property type="entry name" value="MeTrfase_RsmB-F_NOP2_dom"/>
</dbReference>
<dbReference type="AlphaFoldDB" id="A0A178U8X9"/>
<keyword evidence="7 9" id="KW-0694">RNA-binding</keyword>
<dbReference type="InterPro" id="IPR000748">
    <property type="entry name" value="PsdUridine_synth_RsuA/RluB/E/F"/>
</dbReference>
<comment type="similarity">
    <text evidence="2">Belongs to the pseudouridine synthase RsuA family.</text>
</comment>
<dbReference type="InterPro" id="IPR006379">
    <property type="entry name" value="HAD-SF_hydro_IIB"/>
</dbReference>
<dbReference type="InterPro" id="IPR020103">
    <property type="entry name" value="PsdUridine_synth_cat_dom_sf"/>
</dbReference>
<comment type="caution">
    <text evidence="10">Lacks conserved residue(s) required for the propagation of feature annotation.</text>
</comment>
<comment type="similarity">
    <text evidence="1 10">Belongs to the class I-like SAM-binding methyltransferase superfamily. RsmB/NOP family.</text>
</comment>
<dbReference type="Gene3D" id="3.30.70.580">
    <property type="entry name" value="Pseudouridine synthase I, catalytic domain, N-terminal subdomain"/>
    <property type="match status" value="1"/>
</dbReference>
<dbReference type="InterPro" id="IPR023214">
    <property type="entry name" value="HAD_sf"/>
</dbReference>
<dbReference type="InterPro" id="IPR018314">
    <property type="entry name" value="RsmB/NOL1/NOP2-like_CS"/>
</dbReference>
<evidence type="ECO:0000259" key="12">
    <source>
        <dbReference type="PROSITE" id="PS51686"/>
    </source>
</evidence>
<dbReference type="CDD" id="cd02553">
    <property type="entry name" value="PseudoU_synth_RsuA"/>
    <property type="match status" value="1"/>
</dbReference>
<proteinExistence type="inferred from homology"/>
<evidence type="ECO:0000313" key="14">
    <source>
        <dbReference type="Proteomes" id="UP000078284"/>
    </source>
</evidence>
<dbReference type="SUPFAM" id="SSF53335">
    <property type="entry name" value="S-adenosyl-L-methionine-dependent methyltransferases"/>
    <property type="match status" value="1"/>
</dbReference>
<dbReference type="SUPFAM" id="SSF55174">
    <property type="entry name" value="Alpha-L RNA-binding motif"/>
    <property type="match status" value="1"/>
</dbReference>
<dbReference type="SMART" id="SM00363">
    <property type="entry name" value="S4"/>
    <property type="match status" value="1"/>
</dbReference>
<dbReference type="InterPro" id="IPR000150">
    <property type="entry name" value="Cof"/>
</dbReference>
<dbReference type="Proteomes" id="UP000078284">
    <property type="component" value="Unassembled WGS sequence"/>
</dbReference>
<dbReference type="InterPro" id="IPR049560">
    <property type="entry name" value="MeTrfase_RsmB-F_NOP2_cat"/>
</dbReference>
<dbReference type="Pfam" id="PF00849">
    <property type="entry name" value="PseudoU_synth_2"/>
    <property type="match status" value="1"/>
</dbReference>
<dbReference type="Gene3D" id="3.30.70.1560">
    <property type="entry name" value="Alpha-L RNA-binding motif"/>
    <property type="match status" value="1"/>
</dbReference>
<keyword evidence="3" id="KW-0963">Cytoplasm</keyword>
<dbReference type="GO" id="GO:0001522">
    <property type="term" value="P:pseudouridine synthesis"/>
    <property type="evidence" value="ECO:0007669"/>
    <property type="project" value="InterPro"/>
</dbReference>
<feature type="binding site" evidence="10">
    <location>
        <begin position="112"/>
        <end position="118"/>
    </location>
    <ligand>
        <name>S-adenosyl-L-methionine</name>
        <dbReference type="ChEBI" id="CHEBI:59789"/>
    </ligand>
</feature>
<dbReference type="InterPro" id="IPR036986">
    <property type="entry name" value="S4_RNA-bd_sf"/>
</dbReference>
<feature type="active site" description="Nucleophile" evidence="10">
    <location>
        <position position="234"/>
    </location>
</feature>
<dbReference type="CDD" id="cd00165">
    <property type="entry name" value="S4"/>
    <property type="match status" value="1"/>
</dbReference>
<evidence type="ECO:0000256" key="3">
    <source>
        <dbReference type="ARBA" id="ARBA00022490"/>
    </source>
</evidence>
<feature type="binding site" evidence="10">
    <location>
        <position position="136"/>
    </location>
    <ligand>
        <name>S-adenosyl-L-methionine</name>
        <dbReference type="ChEBI" id="CHEBI:59789"/>
    </ligand>
</feature>
<comment type="caution">
    <text evidence="13">The sequence shown here is derived from an EMBL/GenBank/DDBJ whole genome shotgun (WGS) entry which is preliminary data.</text>
</comment>
<dbReference type="PANTHER" id="PTHR22807">
    <property type="entry name" value="NOP2 YEAST -RELATED NOL1/NOP2/FMU SUN DOMAIN-CONTAINING"/>
    <property type="match status" value="1"/>
</dbReference>
<evidence type="ECO:0000256" key="11">
    <source>
        <dbReference type="SAM" id="MobiDB-lite"/>
    </source>
</evidence>
<dbReference type="NCBIfam" id="TIGR00093">
    <property type="entry name" value="pseudouridine synthase"/>
    <property type="match status" value="1"/>
</dbReference>
<gene>
    <name evidence="13" type="ORF">AXX17_ATUG04370</name>
</gene>
<dbReference type="InterPro" id="IPR042092">
    <property type="entry name" value="PsdUridine_s_RsuA/RluB/E/F_cat"/>
</dbReference>
<name>A0A178U8X9_ARATH</name>
<dbReference type="Gene3D" id="3.30.70.1170">
    <property type="entry name" value="Sun protein, domain 3"/>
    <property type="match status" value="1"/>
</dbReference>
<dbReference type="PROSITE" id="PS51686">
    <property type="entry name" value="SAM_MT_RSMB_NOP"/>
    <property type="match status" value="1"/>
</dbReference>
<dbReference type="SUPFAM" id="SSF55120">
    <property type="entry name" value="Pseudouridine synthase"/>
    <property type="match status" value="1"/>
</dbReference>
<dbReference type="Gene3D" id="3.40.50.150">
    <property type="entry name" value="Vaccinia Virus protein VP39"/>
    <property type="match status" value="1"/>
</dbReference>
<dbReference type="Pfam" id="PF01189">
    <property type="entry name" value="Methyltr_RsmB-F"/>
    <property type="match status" value="1"/>
</dbReference>
<evidence type="ECO:0000256" key="6">
    <source>
        <dbReference type="ARBA" id="ARBA00022691"/>
    </source>
</evidence>
<dbReference type="InterPro" id="IPR002942">
    <property type="entry name" value="S4_RNA-bd"/>
</dbReference>
<dbReference type="NCBIfam" id="TIGR00099">
    <property type="entry name" value="Cof-subfamily"/>
    <property type="match status" value="1"/>
</dbReference>
<keyword evidence="4 10" id="KW-0489">Methyltransferase</keyword>
<dbReference type="InterPro" id="IPR036412">
    <property type="entry name" value="HAD-like_sf"/>
</dbReference>
<dbReference type="InterPro" id="IPR020094">
    <property type="entry name" value="TruA/RsuA/RluB/E/F_N"/>
</dbReference>
<dbReference type="InterPro" id="IPR018496">
    <property type="entry name" value="PsdUridine_synth_RsuA/RluB_CS"/>
</dbReference>
<feature type="binding site" evidence="10">
    <location>
        <position position="181"/>
    </location>
    <ligand>
        <name>S-adenosyl-L-methionine</name>
        <dbReference type="ChEBI" id="CHEBI:59789"/>
    </ligand>
</feature>
<keyword evidence="5 10" id="KW-0808">Transferase</keyword>
<dbReference type="Pfam" id="PF08282">
    <property type="entry name" value="Hydrolase_3"/>
    <property type="match status" value="1"/>
</dbReference>
<dbReference type="CDD" id="cd02440">
    <property type="entry name" value="AdoMet_MTases"/>
    <property type="match status" value="1"/>
</dbReference>
<sequence length="1031" mass="113072">MRVPEAFAKKMKSLLGDEAEAFFASYDKPKTTGLRMNLLKAADGDLGDLPGEPVKGKDCIPWAPGGYYTEESDRPGKHPYYDAGLYYIQEPSAMVPAELLDVRPGHRVLDLCAAPGGKSTQLAAKLHGQGVLVTNDNAGERTKALAKNIERAGVRNAVVTNEEPKRLADQFGAYFDRVLVDAPCSGEGMFRKDDDMARLWQSDWPERYAAMQDEIMREAARLIRPGGQLVYSTCTFSPIENEGTIARFLAAHGEFEVVPVASHADWGFAPGRPEWLTSEELAGISAEQAASLAGTVRLWPHLVRGEGHYAALLRRTTGAEEVGTEQTAMDSDLQSAHSIEVFHVKSESAANQARVGSKAAKRSAGIRQDGRTGQQLRPVSDDNDVLAKYESFTADSLIQWQLPGRLLVRGDYVYAHPANLPELKGLKVIRQGWLLGVATKHRFEPSQALAMGLRKQQARRSIDLASADQETLRYLRGETLQPDASQIVGPDGLSATGRGWTLSLGRAEEGVLMKKTMRLDKMLGNLGYGTRSGLKLLVKQGAVTVNGVRIKDSGMQIDPYADEVYLDEEKIVYRDTIYVMLHKPAGYVSATEDKRDKTVLDLLPDDLAVFAPFPVGRLDKDTEGLLLLTNDGKLSHELLSPRKHVPKTYRAIVAGDVGESDAEAFQAGVTLDDGYVTMPAVLRVLTKTTDNGLELEGEDSASALSRLHHEPSLQTNRAVYRQAIMDGKPISWIELSIREGKYHQVKRMFESVGKQVLYLQRVAMGPLPLDKSLSPDGTLLNDDHELTPRVAEAVRKAAELGAEIVLCTGRGSQSALTVLSQLGLTGTVITHNGASVVDSLTREVLYEKAIASEEVERYLELSKERAIHFDMNTAFELYVSRLDEETSAMYERMLVTPIQRSESDGLPDRMVKISLFADKEALDALQSEWQHWDHGLQAIRSGDFFMDLQHLDASKGIALANWAQSRSIPREEVLAIGNYYNDIGMLQFAGCGVAMGNSPDEVKAAADEVTVSNNEDGVAVVLKEKLGLSIS</sequence>
<dbReference type="Pfam" id="PF01479">
    <property type="entry name" value="S4"/>
    <property type="match status" value="1"/>
</dbReference>
<dbReference type="CDD" id="cd07516">
    <property type="entry name" value="HAD_Pase"/>
    <property type="match status" value="1"/>
</dbReference>
<dbReference type="NCBIfam" id="TIGR01484">
    <property type="entry name" value="HAD-SF-IIB"/>
    <property type="match status" value="1"/>
</dbReference>
<dbReference type="InterPro" id="IPR006145">
    <property type="entry name" value="PsdUridine_synth_RsuA/RluA"/>
</dbReference>
<dbReference type="GO" id="GO:0003723">
    <property type="term" value="F:RNA binding"/>
    <property type="evidence" value="ECO:0007669"/>
    <property type="project" value="UniProtKB-UniRule"/>
</dbReference>
<keyword evidence="8" id="KW-0413">Isomerase</keyword>
<dbReference type="SUPFAM" id="SSF56784">
    <property type="entry name" value="HAD-like"/>
    <property type="match status" value="1"/>
</dbReference>
<dbReference type="InterPro" id="IPR029063">
    <property type="entry name" value="SAM-dependent_MTases_sf"/>
</dbReference>
<dbReference type="PROSITE" id="PS01149">
    <property type="entry name" value="PSI_RSU"/>
    <property type="match status" value="1"/>
</dbReference>
<dbReference type="EMBL" id="LUHQ01000024">
    <property type="protein sequence ID" value="OAO89111.1"/>
    <property type="molecule type" value="Genomic_DNA"/>
</dbReference>
<dbReference type="GO" id="GO:0016787">
    <property type="term" value="F:hydrolase activity"/>
    <property type="evidence" value="ECO:0007669"/>
    <property type="project" value="InterPro"/>
</dbReference>
<evidence type="ECO:0000256" key="9">
    <source>
        <dbReference type="PROSITE-ProRule" id="PRU00182"/>
    </source>
</evidence>
<evidence type="ECO:0000256" key="1">
    <source>
        <dbReference type="ARBA" id="ARBA00007494"/>
    </source>
</evidence>
<evidence type="ECO:0000256" key="2">
    <source>
        <dbReference type="ARBA" id="ARBA00008348"/>
    </source>
</evidence>
<dbReference type="ExpressionAtlas" id="A0A178U8X9">
    <property type="expression patterns" value="baseline and differential"/>
</dbReference>
<protein>
    <recommendedName>
        <fullName evidence="12">SAM-dependent MTase RsmB/NOP-type domain-containing protein</fullName>
    </recommendedName>
</protein>
<evidence type="ECO:0000256" key="5">
    <source>
        <dbReference type="ARBA" id="ARBA00022679"/>
    </source>
</evidence>
<dbReference type="PANTHER" id="PTHR22807:SF30">
    <property type="entry name" value="28S RRNA (CYTOSINE(4447)-C(5))-METHYLTRANSFERASE-RELATED"/>
    <property type="match status" value="1"/>
</dbReference>
<dbReference type="InterPro" id="IPR031341">
    <property type="entry name" value="Methyltr_RsmF_N"/>
</dbReference>
<accession>A0A178U8X9</accession>
<dbReference type="Pfam" id="PF17125">
    <property type="entry name" value="Methyltr_RsmF_N"/>
    <property type="match status" value="1"/>
</dbReference>
<evidence type="ECO:0000256" key="10">
    <source>
        <dbReference type="PROSITE-ProRule" id="PRU01023"/>
    </source>
</evidence>
<dbReference type="InterPro" id="IPR023267">
    <property type="entry name" value="RCMT"/>
</dbReference>
<feature type="region of interest" description="Disordered" evidence="11">
    <location>
        <begin position="356"/>
        <end position="377"/>
    </location>
</feature>
<reference evidence="14" key="1">
    <citation type="journal article" date="2016" name="Proc. Natl. Acad. Sci. U.S.A.">
        <title>Chromosome-level assembly of Arabidopsis thaliana Ler reveals the extent of translocation and inversion polymorphisms.</title>
        <authorList>
            <person name="Zapata L."/>
            <person name="Ding J."/>
            <person name="Willing E.M."/>
            <person name="Hartwig B."/>
            <person name="Bezdan D."/>
            <person name="Jiao W.B."/>
            <person name="Patel V."/>
            <person name="Velikkakam James G."/>
            <person name="Koornneef M."/>
            <person name="Ossowski S."/>
            <person name="Schneeberger K."/>
        </authorList>
    </citation>
    <scope>NUCLEOTIDE SEQUENCE [LARGE SCALE GENOMIC DNA]</scope>
    <source>
        <strain evidence="14">cv. Landsberg erecta</strain>
    </source>
</reference>
<dbReference type="Gene3D" id="3.30.1240.10">
    <property type="match status" value="1"/>
</dbReference>
<evidence type="ECO:0000256" key="7">
    <source>
        <dbReference type="ARBA" id="ARBA00022884"/>
    </source>
</evidence>
<keyword evidence="6 10" id="KW-0949">S-adenosyl-L-methionine</keyword>
<dbReference type="GO" id="GO:0009982">
    <property type="term" value="F:pseudouridine synthase activity"/>
    <property type="evidence" value="ECO:0007669"/>
    <property type="project" value="InterPro"/>
</dbReference>
<dbReference type="PROSITE" id="PS01153">
    <property type="entry name" value="NOL1_NOP2_SUN"/>
    <property type="match status" value="1"/>
</dbReference>
<dbReference type="GO" id="GO:0001510">
    <property type="term" value="P:RNA methylation"/>
    <property type="evidence" value="ECO:0007669"/>
    <property type="project" value="InterPro"/>
</dbReference>
<feature type="domain" description="SAM-dependent MTase RsmB/NOP-type" evidence="12">
    <location>
        <begin position="22"/>
        <end position="316"/>
    </location>
</feature>
<dbReference type="Pfam" id="PF17126">
    <property type="entry name" value="RsmF_methylt_CI"/>
    <property type="match status" value="1"/>
</dbReference>
<evidence type="ECO:0000256" key="8">
    <source>
        <dbReference type="ARBA" id="ARBA00023235"/>
    </source>
</evidence>